<evidence type="ECO:0000313" key="5">
    <source>
        <dbReference type="EMBL" id="CPR18121.1"/>
    </source>
</evidence>
<evidence type="ECO:0000313" key="6">
    <source>
        <dbReference type="Proteomes" id="UP000044377"/>
    </source>
</evidence>
<dbReference type="InterPro" id="IPR028244">
    <property type="entry name" value="T6SS_Rhs_Vgr_dom"/>
</dbReference>
<dbReference type="SUPFAM" id="SSF69279">
    <property type="entry name" value="Phage tail proteins"/>
    <property type="match status" value="2"/>
</dbReference>
<evidence type="ECO:0000256" key="1">
    <source>
        <dbReference type="ARBA" id="ARBA00005558"/>
    </source>
</evidence>
<dbReference type="Gene3D" id="2.40.50.230">
    <property type="entry name" value="Gp5 N-terminal domain"/>
    <property type="match status" value="1"/>
</dbReference>
<sequence length="866" mass="93763">MERMTSARPHVTASSHSRYQLTVTGNAAPLSVLHFSATEGLSQAYCYQITFTSGSDIAPGEMLLQDATFTFNAPGVTLGDVALPAASARAVHGVVTQFQRLSASVDEVRYQLTLEPRLALLANAGRAAIYQNQSVPEIVEQVLRRQHQFEGWQFEFRLRNRYPQREQVMQWQENDRAFIDRLLAEVGIWYRFEMDARLKREVVVFADDQQFYQFDVSLPLRSPSGMNDNGVESVWGLSSVHQVVSQSVRVKDYNYRQAGDGLQTEAEVSGGGESTYGQVYRYGDNYLTLGGESGESGGETAEGGDFYARLRHERLLNNQHQLSGKSNASTLAPGQMLEIVGGVPDSFAKGVLITTISAGARRDSSYTLKFTGIPYSETVGFRPTPKARPRIAGTLPARVTSITAGDTYAHLDKMGRYRVKFDFDLDNWKTGYESLWVRLAKPYSGDTYGMHLPLLAGTEVAIAFEEGNPDRPYIAYALHDSRHPDHVTQANNKRNVIRTPANNKLRMEDERGKEHIKLSTEYGGKSQLNLGHLVDGSREQRGEGFELRTDQWGAIRAGKGIFISAEGQPGAQGEALDMSAAIMQLEQALSLAKSLQSGAGIAKADEGESGSQTTLVQSLSGLTQPGLLLHGPEGVGVVSPKQVHISSGEESVSLVSRKDVDISTGKALTAASGGKVSLYASKSGMKLFAGAGKVAVQAQSDELELTGQKDVSVSSVAGRVVVTAGEELTLSCGGGYIRLKGGNIELGCPGNILLKSANVQKMGAASFDVPLPALPAVGPAVLELDLRDLDMSPVAHAAYTLTFEGGSVITGQLDENGYARHDDVPDEPANVHYELPPSKPEPQWDPWRSMLDESDIWVGTITGGNN</sequence>
<gene>
    <name evidence="5" type="ORF">BN1221_03034</name>
</gene>
<reference evidence="6" key="1">
    <citation type="submission" date="2015-01" db="EMBL/GenBank/DDBJ databases">
        <authorList>
            <person name="Paterson Steve"/>
        </authorList>
    </citation>
    <scope>NUCLEOTIDE SEQUENCE [LARGE SCALE GENOMIC DNA]</scope>
    <source>
        <strain evidence="6">OBR1</strain>
    </source>
</reference>
<feature type="domain" description="Gp5/Type VI secretion system Vgr protein OB-fold" evidence="2">
    <location>
        <begin position="412"/>
        <end position="478"/>
    </location>
</feature>
<dbReference type="InterPro" id="IPR037026">
    <property type="entry name" value="Vgr_OB-fold_dom_sf"/>
</dbReference>
<dbReference type="Pfam" id="PF04717">
    <property type="entry name" value="Phage_base_V"/>
    <property type="match status" value="1"/>
</dbReference>
<dbReference type="Proteomes" id="UP000044377">
    <property type="component" value="Unassembled WGS sequence"/>
</dbReference>
<accession>A0A0G4JXD0</accession>
<dbReference type="SUPFAM" id="SSF69255">
    <property type="entry name" value="gp5 N-terminal domain-like"/>
    <property type="match status" value="1"/>
</dbReference>
<evidence type="ECO:0000259" key="4">
    <source>
        <dbReference type="Pfam" id="PF13296"/>
    </source>
</evidence>
<dbReference type="NCBIfam" id="TIGR01646">
    <property type="entry name" value="vgr_GE"/>
    <property type="match status" value="1"/>
</dbReference>
<name>A0A0G4JXD0_9GAMM</name>
<protein>
    <submittedName>
        <fullName evidence="5">VgrG protein</fullName>
    </submittedName>
</protein>
<keyword evidence="6" id="KW-1185">Reference proteome</keyword>
<dbReference type="Gene3D" id="4.10.220.110">
    <property type="match status" value="1"/>
</dbReference>
<organism evidence="5 6">
    <name type="scientific">Brenneria goodwinii</name>
    <dbReference type="NCBI Taxonomy" id="1109412"/>
    <lineage>
        <taxon>Bacteria</taxon>
        <taxon>Pseudomonadati</taxon>
        <taxon>Pseudomonadota</taxon>
        <taxon>Gammaproteobacteria</taxon>
        <taxon>Enterobacterales</taxon>
        <taxon>Pectobacteriaceae</taxon>
        <taxon>Brenneria</taxon>
    </lineage>
</organism>
<dbReference type="InterPro" id="IPR017847">
    <property type="entry name" value="T6SS_RhsGE_Vgr_subset"/>
</dbReference>
<dbReference type="Gene3D" id="2.30.110.50">
    <property type="match status" value="1"/>
</dbReference>
<dbReference type="STRING" id="1109412.BN1221_03034"/>
<dbReference type="RefSeq" id="WP_231604135.1">
    <property type="nucleotide sequence ID" value="NZ_CGIG01000001.1"/>
</dbReference>
<proteinExistence type="inferred from homology"/>
<dbReference type="NCBIfam" id="TIGR03361">
    <property type="entry name" value="VI_Rhs_Vgr"/>
    <property type="match status" value="1"/>
</dbReference>
<dbReference type="Pfam" id="PF13296">
    <property type="entry name" value="T6SS_Vgr"/>
    <property type="match status" value="1"/>
</dbReference>
<comment type="similarity">
    <text evidence="1">Belongs to the VgrG protein family.</text>
</comment>
<feature type="domain" description="Putative type VI secretion system Rhs element associated Vgr" evidence="4">
    <location>
        <begin position="498"/>
        <end position="597"/>
    </location>
</feature>
<dbReference type="AlphaFoldDB" id="A0A0G4JXD0"/>
<dbReference type="Gene3D" id="3.55.50.10">
    <property type="entry name" value="Baseplate protein-like domains"/>
    <property type="match status" value="1"/>
</dbReference>
<dbReference type="InterPro" id="IPR018769">
    <property type="entry name" value="VgrG2_DUF2345"/>
</dbReference>
<dbReference type="InterPro" id="IPR006533">
    <property type="entry name" value="T6SS_Vgr_RhsGE"/>
</dbReference>
<evidence type="ECO:0000259" key="3">
    <source>
        <dbReference type="Pfam" id="PF10106"/>
    </source>
</evidence>
<feature type="domain" description="DUF2345" evidence="3">
    <location>
        <begin position="618"/>
        <end position="764"/>
    </location>
</feature>
<dbReference type="EMBL" id="CGIG01000001">
    <property type="protein sequence ID" value="CPR18121.1"/>
    <property type="molecule type" value="Genomic_DNA"/>
</dbReference>
<evidence type="ECO:0000259" key="2">
    <source>
        <dbReference type="Pfam" id="PF04717"/>
    </source>
</evidence>
<dbReference type="Pfam" id="PF10106">
    <property type="entry name" value="DUF2345"/>
    <property type="match status" value="1"/>
</dbReference>
<dbReference type="Pfam" id="PF05954">
    <property type="entry name" value="Phage_GPD"/>
    <property type="match status" value="1"/>
</dbReference>
<dbReference type="InterPro" id="IPR006531">
    <property type="entry name" value="Gp5/Vgr_OB"/>
</dbReference>